<evidence type="ECO:0000256" key="9">
    <source>
        <dbReference type="ARBA" id="ARBA00022842"/>
    </source>
</evidence>
<feature type="binding site" evidence="13">
    <location>
        <position position="125"/>
    </location>
    <ligand>
        <name>[4Fe-4S] cluster</name>
        <dbReference type="ChEBI" id="CHEBI:49883"/>
    </ligand>
</feature>
<comment type="function">
    <text evidence="13">Catalyzes the ATP-dependent 2-thiolation of cytidine in position 32 of tRNA, to form 2-thiocytidine (s(2)C32). The sulfur atoms are provided by the cysteine/cysteine desulfurase (IscS) system.</text>
</comment>
<keyword evidence="16" id="KW-1185">Reference proteome</keyword>
<dbReference type="Pfam" id="PF01171">
    <property type="entry name" value="ATP_bind_3"/>
    <property type="match status" value="1"/>
</dbReference>
<dbReference type="GO" id="GO:0034227">
    <property type="term" value="P:tRNA thio-modification"/>
    <property type="evidence" value="ECO:0007669"/>
    <property type="project" value="UniProtKB-UniRule"/>
</dbReference>
<keyword evidence="6 13" id="KW-0479">Metal-binding</keyword>
<name>A0A8J3E8A1_9GAMM</name>
<reference evidence="15" key="1">
    <citation type="journal article" date="2014" name="Int. J. Syst. Evol. Microbiol.">
        <title>Complete genome sequence of Corynebacterium casei LMG S-19264T (=DSM 44701T), isolated from a smear-ripened cheese.</title>
        <authorList>
            <consortium name="US DOE Joint Genome Institute (JGI-PGF)"/>
            <person name="Walter F."/>
            <person name="Albersmeier A."/>
            <person name="Kalinowski J."/>
            <person name="Ruckert C."/>
        </authorList>
    </citation>
    <scope>NUCLEOTIDE SEQUENCE</scope>
    <source>
        <strain evidence="15">CGMCC 1.15758</strain>
    </source>
</reference>
<evidence type="ECO:0000256" key="11">
    <source>
        <dbReference type="ARBA" id="ARBA00023004"/>
    </source>
</evidence>
<dbReference type="AlphaFoldDB" id="A0A8J3E8A1"/>
<dbReference type="OrthoDB" id="9801054at2"/>
<dbReference type="InterPro" id="IPR012089">
    <property type="entry name" value="tRNA_Cyd_32_2_STrfase"/>
</dbReference>
<dbReference type="GO" id="GO:0051539">
    <property type="term" value="F:4 iron, 4 sulfur cluster binding"/>
    <property type="evidence" value="ECO:0007669"/>
    <property type="project" value="UniProtKB-UniRule"/>
</dbReference>
<dbReference type="HAMAP" id="MF_01850">
    <property type="entry name" value="TtcA"/>
    <property type="match status" value="1"/>
</dbReference>
<comment type="miscellaneous">
    <text evidence="13">The thiolation reaction likely consists of two steps: a first activation step by ATP to form an adenylated intermediate of the target base of tRNA, and a second nucleophilic substitution step of the sulfur (S) atom supplied by the hydrosulfide attached to the Fe-S cluster.</text>
</comment>
<evidence type="ECO:0000256" key="4">
    <source>
        <dbReference type="ARBA" id="ARBA00022679"/>
    </source>
</evidence>
<evidence type="ECO:0000256" key="13">
    <source>
        <dbReference type="HAMAP-Rule" id="MF_01850"/>
    </source>
</evidence>
<dbReference type="Proteomes" id="UP000636949">
    <property type="component" value="Unassembled WGS sequence"/>
</dbReference>
<dbReference type="PANTHER" id="PTHR43686:SF1">
    <property type="entry name" value="AMINOTRAN_5 DOMAIN-CONTAINING PROTEIN"/>
    <property type="match status" value="1"/>
</dbReference>
<dbReference type="GO" id="GO:0000049">
    <property type="term" value="F:tRNA binding"/>
    <property type="evidence" value="ECO:0007669"/>
    <property type="project" value="UniProtKB-KW"/>
</dbReference>
<dbReference type="GO" id="GO:0005524">
    <property type="term" value="F:ATP binding"/>
    <property type="evidence" value="ECO:0007669"/>
    <property type="project" value="UniProtKB-UniRule"/>
</dbReference>
<accession>A0A8J3E8A1</accession>
<keyword evidence="7 13" id="KW-0547">Nucleotide-binding</keyword>
<organism evidence="15 16">
    <name type="scientific">Cysteiniphilum litorale</name>
    <dbReference type="NCBI Taxonomy" id="2056700"/>
    <lineage>
        <taxon>Bacteria</taxon>
        <taxon>Pseudomonadati</taxon>
        <taxon>Pseudomonadota</taxon>
        <taxon>Gammaproteobacteria</taxon>
        <taxon>Thiotrichales</taxon>
        <taxon>Fastidiosibacteraceae</taxon>
        <taxon>Cysteiniphilum</taxon>
    </lineage>
</organism>
<evidence type="ECO:0000259" key="14">
    <source>
        <dbReference type="Pfam" id="PF01171"/>
    </source>
</evidence>
<dbReference type="PIRSF" id="PIRSF004976">
    <property type="entry name" value="ATPase_YdaO"/>
    <property type="match status" value="1"/>
</dbReference>
<evidence type="ECO:0000256" key="6">
    <source>
        <dbReference type="ARBA" id="ARBA00022723"/>
    </source>
</evidence>
<comment type="cofactor">
    <cofactor evidence="13">
        <name>[4Fe-4S] cluster</name>
        <dbReference type="ChEBI" id="CHEBI:49883"/>
    </cofactor>
    <text evidence="13">Binds 1 [4Fe-4S] cluster per subunit. The cluster is chelated by three Cys residues, the fourth Fe has a free coordination site that may bind a sulfur atom transferred from the persulfide of IscS.</text>
</comment>
<protein>
    <recommendedName>
        <fullName evidence="13">tRNA-cytidine(32) 2-sulfurtransferase</fullName>
        <ecNumber evidence="13">2.8.1.-</ecNumber>
    </recommendedName>
    <alternativeName>
        <fullName evidence="13">Two-thiocytidine biosynthesis protein A</fullName>
    </alternativeName>
    <alternativeName>
        <fullName evidence="13">tRNA 2-thiocytidine biosynthesis protein TtcA</fullName>
    </alternativeName>
</protein>
<keyword evidence="11 13" id="KW-0408">Iron</keyword>
<evidence type="ECO:0000256" key="1">
    <source>
        <dbReference type="ARBA" id="ARBA00022485"/>
    </source>
</evidence>
<dbReference type="GO" id="GO:0005737">
    <property type="term" value="C:cytoplasm"/>
    <property type="evidence" value="ECO:0007669"/>
    <property type="project" value="UniProtKB-SubCell"/>
</dbReference>
<comment type="catalytic activity">
    <reaction evidence="13">
        <text>cytidine(32) in tRNA + S-sulfanyl-L-cysteinyl-[cysteine desulfurase] + AH2 + ATP = 2-thiocytidine(32) in tRNA + L-cysteinyl-[cysteine desulfurase] + A + AMP + diphosphate + H(+)</text>
        <dbReference type="Rhea" id="RHEA:57048"/>
        <dbReference type="Rhea" id="RHEA-COMP:10288"/>
        <dbReference type="Rhea" id="RHEA-COMP:12157"/>
        <dbReference type="Rhea" id="RHEA-COMP:12158"/>
        <dbReference type="Rhea" id="RHEA-COMP:14821"/>
        <dbReference type="ChEBI" id="CHEBI:13193"/>
        <dbReference type="ChEBI" id="CHEBI:15378"/>
        <dbReference type="ChEBI" id="CHEBI:17499"/>
        <dbReference type="ChEBI" id="CHEBI:29950"/>
        <dbReference type="ChEBI" id="CHEBI:30616"/>
        <dbReference type="ChEBI" id="CHEBI:33019"/>
        <dbReference type="ChEBI" id="CHEBI:61963"/>
        <dbReference type="ChEBI" id="CHEBI:82748"/>
        <dbReference type="ChEBI" id="CHEBI:141453"/>
        <dbReference type="ChEBI" id="CHEBI:456215"/>
    </reaction>
</comment>
<comment type="cofactor">
    <cofactor evidence="13">
        <name>Mg(2+)</name>
        <dbReference type="ChEBI" id="CHEBI:18420"/>
    </cofactor>
</comment>
<reference evidence="15" key="2">
    <citation type="submission" date="2020-09" db="EMBL/GenBank/DDBJ databases">
        <authorList>
            <person name="Sun Q."/>
            <person name="Zhou Y."/>
        </authorList>
    </citation>
    <scope>NUCLEOTIDE SEQUENCE</scope>
    <source>
        <strain evidence="15">CGMCC 1.15758</strain>
    </source>
</reference>
<sequence length="271" mass="31062">MIEIAIPTPHTTPDELPLNKLEKRLLRKVGHAIEDFNMIEANDKVMVCLSGGKDSYTLLQLLLILQKKAPIDFDIIAVNLDQKQPGFPEEILPEYLSKLGIEYHIIERDTYSVVKRVIPEGKTTCGLCSRMRRGILYDFAHEHKVTKIALGHHKDDIIETFFLNLFYNGQIKAMPAKLKSDDERNIVIRPLAYVAENEIIAYAQHMNFPIIPCNLCGSQENLQRKKIKEMLSDMEIQTPGRKEVIFSSLQKVAPSQLLDHTLFDFKSLYRS</sequence>
<comment type="caution">
    <text evidence="15">The sequence shown here is derived from an EMBL/GenBank/DDBJ whole genome shotgun (WGS) entry which is preliminary data.</text>
</comment>
<evidence type="ECO:0000256" key="5">
    <source>
        <dbReference type="ARBA" id="ARBA00022694"/>
    </source>
</evidence>
<feature type="binding site" evidence="13">
    <location>
        <position position="216"/>
    </location>
    <ligand>
        <name>[4Fe-4S] cluster</name>
        <dbReference type="ChEBI" id="CHEBI:49883"/>
    </ligand>
</feature>
<evidence type="ECO:0000256" key="7">
    <source>
        <dbReference type="ARBA" id="ARBA00022741"/>
    </source>
</evidence>
<feature type="domain" description="tRNA(Ile)-lysidine/2-thiocytidine synthase N-terminal" evidence="14">
    <location>
        <begin position="44"/>
        <end position="208"/>
    </location>
</feature>
<dbReference type="SUPFAM" id="SSF52402">
    <property type="entry name" value="Adenine nucleotide alpha hydrolases-like"/>
    <property type="match status" value="1"/>
</dbReference>
<comment type="subcellular location">
    <subcellularLocation>
        <location evidence="13">Cytoplasm</location>
    </subcellularLocation>
</comment>
<comment type="similarity">
    <text evidence="13">Belongs to the TtcA family.</text>
</comment>
<keyword evidence="4 13" id="KW-0808">Transferase</keyword>
<keyword evidence="9 13" id="KW-0460">Magnesium</keyword>
<proteinExistence type="inferred from homology"/>
<keyword evidence="12 13" id="KW-0411">Iron-sulfur</keyword>
<dbReference type="GO" id="GO:0016783">
    <property type="term" value="F:sulfurtransferase activity"/>
    <property type="evidence" value="ECO:0007669"/>
    <property type="project" value="UniProtKB-UniRule"/>
</dbReference>
<dbReference type="InterPro" id="IPR035107">
    <property type="entry name" value="tRNA_thiolation_TtcA_Ctu1"/>
</dbReference>
<evidence type="ECO:0000256" key="2">
    <source>
        <dbReference type="ARBA" id="ARBA00022490"/>
    </source>
</evidence>
<feature type="short sequence motif" description="PP-loop motif" evidence="13">
    <location>
        <begin position="50"/>
        <end position="55"/>
    </location>
</feature>
<evidence type="ECO:0000313" key="15">
    <source>
        <dbReference type="EMBL" id="GGF97171.1"/>
    </source>
</evidence>
<dbReference type="RefSeq" id="WP_117002331.1">
    <property type="nucleotide sequence ID" value="NZ_BMJS01000011.1"/>
</dbReference>
<dbReference type="InterPro" id="IPR011063">
    <property type="entry name" value="TilS/TtcA_N"/>
</dbReference>
<dbReference type="CDD" id="cd24138">
    <property type="entry name" value="TtcA-like"/>
    <property type="match status" value="1"/>
</dbReference>
<keyword evidence="10 13" id="KW-0694">RNA-binding</keyword>
<dbReference type="EC" id="2.8.1.-" evidence="13"/>
<dbReference type="GO" id="GO:0000287">
    <property type="term" value="F:magnesium ion binding"/>
    <property type="evidence" value="ECO:0007669"/>
    <property type="project" value="UniProtKB-UniRule"/>
</dbReference>
<dbReference type="EMBL" id="BMJS01000011">
    <property type="protein sequence ID" value="GGF97171.1"/>
    <property type="molecule type" value="Genomic_DNA"/>
</dbReference>
<dbReference type="NCBIfam" id="NF007972">
    <property type="entry name" value="PRK10696.1"/>
    <property type="match status" value="1"/>
</dbReference>
<keyword evidence="5 13" id="KW-0819">tRNA processing</keyword>
<evidence type="ECO:0000256" key="12">
    <source>
        <dbReference type="ARBA" id="ARBA00023014"/>
    </source>
</evidence>
<evidence type="ECO:0000256" key="8">
    <source>
        <dbReference type="ARBA" id="ARBA00022840"/>
    </source>
</evidence>
<evidence type="ECO:0000256" key="10">
    <source>
        <dbReference type="ARBA" id="ARBA00022884"/>
    </source>
</evidence>
<dbReference type="InterPro" id="IPR014729">
    <property type="entry name" value="Rossmann-like_a/b/a_fold"/>
</dbReference>
<keyword evidence="8 13" id="KW-0067">ATP-binding</keyword>
<comment type="pathway">
    <text evidence="13">tRNA modification.</text>
</comment>
<evidence type="ECO:0000256" key="3">
    <source>
        <dbReference type="ARBA" id="ARBA00022555"/>
    </source>
</evidence>
<keyword evidence="3 13" id="KW-0820">tRNA-binding</keyword>
<dbReference type="Gene3D" id="3.40.50.620">
    <property type="entry name" value="HUPs"/>
    <property type="match status" value="1"/>
</dbReference>
<evidence type="ECO:0000313" key="16">
    <source>
        <dbReference type="Proteomes" id="UP000636949"/>
    </source>
</evidence>
<dbReference type="PANTHER" id="PTHR43686">
    <property type="entry name" value="SULFURTRANSFERASE-RELATED"/>
    <property type="match status" value="1"/>
</dbReference>
<comment type="subunit">
    <text evidence="13">Homodimer.</text>
</comment>
<feature type="binding site" evidence="13">
    <location>
        <position position="128"/>
    </location>
    <ligand>
        <name>[4Fe-4S] cluster</name>
        <dbReference type="ChEBI" id="CHEBI:49883"/>
    </ligand>
</feature>
<keyword evidence="2 13" id="KW-0963">Cytoplasm</keyword>
<keyword evidence="1 13" id="KW-0004">4Fe-4S</keyword>
<gene>
    <name evidence="15" type="primary">ttcA1</name>
    <name evidence="13" type="synonym">ttcA</name>
    <name evidence="15" type="ORF">GCM10010995_13000</name>
</gene>